<dbReference type="InterPro" id="IPR029056">
    <property type="entry name" value="Ribokinase-like"/>
</dbReference>
<proteinExistence type="inferred from homology"/>
<dbReference type="InterPro" id="IPR050306">
    <property type="entry name" value="PfkB_Carbo_kinase"/>
</dbReference>
<dbReference type="Gene3D" id="3.40.1190.20">
    <property type="match status" value="1"/>
</dbReference>
<dbReference type="PANTHER" id="PTHR43085">
    <property type="entry name" value="HEXOKINASE FAMILY MEMBER"/>
    <property type="match status" value="1"/>
</dbReference>
<reference evidence="5 6" key="1">
    <citation type="submission" date="2017-11" db="EMBL/GenBank/DDBJ databases">
        <title>Evolution of Phototrophy in the Chloroflexi Phylum Driven by Horizontal Gene Transfer.</title>
        <authorList>
            <person name="Ward L.M."/>
            <person name="Hemp J."/>
            <person name="Shih P.M."/>
            <person name="Mcglynn S.E."/>
            <person name="Fischer W."/>
        </authorList>
    </citation>
    <scope>NUCLEOTIDE SEQUENCE [LARGE SCALE GENOMIC DNA]</scope>
    <source>
        <strain evidence="5">JP3_7</strain>
    </source>
</reference>
<dbReference type="Pfam" id="PF00294">
    <property type="entry name" value="PfkB"/>
    <property type="match status" value="1"/>
</dbReference>
<dbReference type="SUPFAM" id="SSF53613">
    <property type="entry name" value="Ribokinase-like"/>
    <property type="match status" value="1"/>
</dbReference>
<organism evidence="5 6">
    <name type="scientific">Candidatus Thermofonsia Clade 3 bacterium</name>
    <dbReference type="NCBI Taxonomy" id="2364212"/>
    <lineage>
        <taxon>Bacteria</taxon>
        <taxon>Bacillati</taxon>
        <taxon>Chloroflexota</taxon>
        <taxon>Candidatus Thermofontia</taxon>
        <taxon>Candidatus Thermofonsia Clade 3</taxon>
    </lineage>
</organism>
<feature type="domain" description="Carbohydrate kinase PfkB" evidence="4">
    <location>
        <begin position="185"/>
        <end position="262"/>
    </location>
</feature>
<keyword evidence="2" id="KW-0808">Transferase</keyword>
<dbReference type="EMBL" id="PGTN01000002">
    <property type="protein sequence ID" value="PJF48992.1"/>
    <property type="molecule type" value="Genomic_DNA"/>
</dbReference>
<accession>A0A2M8QGW5</accession>
<evidence type="ECO:0000256" key="2">
    <source>
        <dbReference type="ARBA" id="ARBA00022679"/>
    </source>
</evidence>
<evidence type="ECO:0000256" key="1">
    <source>
        <dbReference type="ARBA" id="ARBA00010688"/>
    </source>
</evidence>
<dbReference type="PANTHER" id="PTHR43085:SF57">
    <property type="entry name" value="CARBOHYDRATE KINASE PFKB DOMAIN-CONTAINING PROTEIN"/>
    <property type="match status" value="1"/>
</dbReference>
<evidence type="ECO:0000313" key="6">
    <source>
        <dbReference type="Proteomes" id="UP000230790"/>
    </source>
</evidence>
<evidence type="ECO:0000313" key="5">
    <source>
        <dbReference type="EMBL" id="PJF48992.1"/>
    </source>
</evidence>
<dbReference type="Proteomes" id="UP000230790">
    <property type="component" value="Unassembled WGS sequence"/>
</dbReference>
<sequence>MPPDYLAIGHVTEDVWRDGSITPGGTAWFASLAARRIVDRVSVLTAAAEHYDAEKFLPGIHVHRVPSPTTTQFENIYTPHGRIQYVRPSPVRLEPAHLTDALRRAKIMHLAPVCDEVSPAFTAEAPADVFVGVTPQGWLRRWDETGRVYTKPWDAAPHVLARADAAVISIDDVAGDWRLALTWAAQARLFVVTLSAEGCLVFLEGRPHHIPAPQVEEVDPTGAGDIFAATLFISLQRGQDPLEAAAFANCVAAQSVTRKRLAGLPTPEDLELCSTITQCKA</sequence>
<comment type="caution">
    <text evidence="5">The sequence shown here is derived from an EMBL/GenBank/DDBJ whole genome shotgun (WGS) entry which is preliminary data.</text>
</comment>
<dbReference type="InterPro" id="IPR011611">
    <property type="entry name" value="PfkB_dom"/>
</dbReference>
<comment type="similarity">
    <text evidence="1">Belongs to the carbohydrate kinase PfkB family.</text>
</comment>
<keyword evidence="3 5" id="KW-0418">Kinase</keyword>
<dbReference type="AlphaFoldDB" id="A0A2M8QGW5"/>
<name>A0A2M8QGW5_9CHLR</name>
<gene>
    <name evidence="5" type="ORF">CUN48_00580</name>
</gene>
<evidence type="ECO:0000256" key="3">
    <source>
        <dbReference type="ARBA" id="ARBA00022777"/>
    </source>
</evidence>
<evidence type="ECO:0000259" key="4">
    <source>
        <dbReference type="Pfam" id="PF00294"/>
    </source>
</evidence>
<protein>
    <submittedName>
        <fullName evidence="5">Ribokinase</fullName>
    </submittedName>
</protein>
<dbReference type="GO" id="GO:0016301">
    <property type="term" value="F:kinase activity"/>
    <property type="evidence" value="ECO:0007669"/>
    <property type="project" value="UniProtKB-KW"/>
</dbReference>